<name>A0ABW1FYJ0_9ACTN</name>
<evidence type="ECO:0000259" key="4">
    <source>
        <dbReference type="SMART" id="SM00479"/>
    </source>
</evidence>
<dbReference type="CDD" id="cd06127">
    <property type="entry name" value="DEDDh"/>
    <property type="match status" value="1"/>
</dbReference>
<organism evidence="5 6">
    <name type="scientific">Streptacidiphilus monticola</name>
    <dbReference type="NCBI Taxonomy" id="2161674"/>
    <lineage>
        <taxon>Bacteria</taxon>
        <taxon>Bacillati</taxon>
        <taxon>Actinomycetota</taxon>
        <taxon>Actinomycetes</taxon>
        <taxon>Kitasatosporales</taxon>
        <taxon>Streptomycetaceae</taxon>
        <taxon>Streptacidiphilus</taxon>
    </lineage>
</organism>
<accession>A0ABW1FYJ0</accession>
<dbReference type="PANTHER" id="PTHR30231:SF4">
    <property type="entry name" value="PROTEIN NEN2"/>
    <property type="match status" value="1"/>
</dbReference>
<evidence type="ECO:0000313" key="5">
    <source>
        <dbReference type="EMBL" id="MFC5906968.1"/>
    </source>
</evidence>
<dbReference type="InterPro" id="IPR012337">
    <property type="entry name" value="RNaseH-like_sf"/>
</dbReference>
<comment type="caution">
    <text evidence="5">The sequence shown here is derived from an EMBL/GenBank/DDBJ whole genome shotgun (WGS) entry which is preliminary data.</text>
</comment>
<dbReference type="GO" id="GO:0004527">
    <property type="term" value="F:exonuclease activity"/>
    <property type="evidence" value="ECO:0007669"/>
    <property type="project" value="UniProtKB-KW"/>
</dbReference>
<feature type="domain" description="Exonuclease" evidence="4">
    <location>
        <begin position="5"/>
        <end position="172"/>
    </location>
</feature>
<sequence length="220" mass="23705">MLSRGIAVVDVEASGRSPWRHRVVEVGVVLLDYPLLRTEDEFSTLVDPRGPVGPTEVHRIEQSHVVGAPRFRDIAPKLLSLLRGRVVVGHHVRCDEAFLQREFARIGIVLPELRTLCTMALTERALGSAHRGRSLAACLEAFGLPPHDAHTALGDARATADLFRRCVMPARAAGLELGAVVERASALNWPTLRARSGPTLPRPAAYAVPYGVLPGSAGVA</sequence>
<protein>
    <submittedName>
        <fullName evidence="5">Exonuclease domain-containing protein</fullName>
    </submittedName>
</protein>
<keyword evidence="1" id="KW-0540">Nuclease</keyword>
<dbReference type="SUPFAM" id="SSF53098">
    <property type="entry name" value="Ribonuclease H-like"/>
    <property type="match status" value="1"/>
</dbReference>
<dbReference type="Pfam" id="PF00929">
    <property type="entry name" value="RNase_T"/>
    <property type="match status" value="1"/>
</dbReference>
<dbReference type="InterPro" id="IPR013520">
    <property type="entry name" value="Ribonucl_H"/>
</dbReference>
<dbReference type="PANTHER" id="PTHR30231">
    <property type="entry name" value="DNA POLYMERASE III SUBUNIT EPSILON"/>
    <property type="match status" value="1"/>
</dbReference>
<dbReference type="SMART" id="SM00479">
    <property type="entry name" value="EXOIII"/>
    <property type="match status" value="1"/>
</dbReference>
<dbReference type="Gene3D" id="3.30.420.10">
    <property type="entry name" value="Ribonuclease H-like superfamily/Ribonuclease H"/>
    <property type="match status" value="1"/>
</dbReference>
<proteinExistence type="predicted"/>
<dbReference type="Proteomes" id="UP001596174">
    <property type="component" value="Unassembled WGS sequence"/>
</dbReference>
<keyword evidence="6" id="KW-1185">Reference proteome</keyword>
<evidence type="ECO:0000256" key="3">
    <source>
        <dbReference type="ARBA" id="ARBA00022839"/>
    </source>
</evidence>
<evidence type="ECO:0000256" key="1">
    <source>
        <dbReference type="ARBA" id="ARBA00022722"/>
    </source>
</evidence>
<gene>
    <name evidence="5" type="ORF">ACFP3V_07035</name>
</gene>
<dbReference type="RefSeq" id="WP_380580915.1">
    <property type="nucleotide sequence ID" value="NZ_JBHSQJ010000022.1"/>
</dbReference>
<evidence type="ECO:0000313" key="6">
    <source>
        <dbReference type="Proteomes" id="UP001596174"/>
    </source>
</evidence>
<dbReference type="InterPro" id="IPR036397">
    <property type="entry name" value="RNaseH_sf"/>
</dbReference>
<keyword evidence="2" id="KW-0378">Hydrolase</keyword>
<reference evidence="6" key="1">
    <citation type="journal article" date="2019" name="Int. J. Syst. Evol. Microbiol.">
        <title>The Global Catalogue of Microorganisms (GCM) 10K type strain sequencing project: providing services to taxonomists for standard genome sequencing and annotation.</title>
        <authorList>
            <consortium name="The Broad Institute Genomics Platform"/>
            <consortium name="The Broad Institute Genome Sequencing Center for Infectious Disease"/>
            <person name="Wu L."/>
            <person name="Ma J."/>
        </authorList>
    </citation>
    <scope>NUCLEOTIDE SEQUENCE [LARGE SCALE GENOMIC DNA]</scope>
    <source>
        <strain evidence="6">JCM 4816</strain>
    </source>
</reference>
<evidence type="ECO:0000256" key="2">
    <source>
        <dbReference type="ARBA" id="ARBA00022801"/>
    </source>
</evidence>
<keyword evidence="3 5" id="KW-0269">Exonuclease</keyword>
<dbReference type="EMBL" id="JBHSQJ010000022">
    <property type="protein sequence ID" value="MFC5906968.1"/>
    <property type="molecule type" value="Genomic_DNA"/>
</dbReference>